<evidence type="ECO:0000256" key="1">
    <source>
        <dbReference type="SAM" id="Phobius"/>
    </source>
</evidence>
<proteinExistence type="predicted"/>
<evidence type="ECO:0000313" key="4">
    <source>
        <dbReference type="Proteomes" id="UP001494588"/>
    </source>
</evidence>
<evidence type="ECO:0000313" key="3">
    <source>
        <dbReference type="EMBL" id="MEM5290194.1"/>
    </source>
</evidence>
<keyword evidence="1" id="KW-1133">Transmembrane helix</keyword>
<comment type="caution">
    <text evidence="3">The sequence shown here is derived from an EMBL/GenBank/DDBJ whole genome shotgun (WGS) entry which is preliminary data.</text>
</comment>
<protein>
    <submittedName>
        <fullName evidence="3">P-loop NTPase fold protein</fullName>
    </submittedName>
</protein>
<accession>A0ABU9QLN7</accession>
<keyword evidence="1" id="KW-0472">Membrane</keyword>
<evidence type="ECO:0000259" key="2">
    <source>
        <dbReference type="Pfam" id="PF07693"/>
    </source>
</evidence>
<dbReference type="RefSeq" id="WP_233471895.1">
    <property type="nucleotide sequence ID" value="NZ_CAJHCS010000014.1"/>
</dbReference>
<dbReference type="Pfam" id="PF07693">
    <property type="entry name" value="KAP_NTPase"/>
    <property type="match status" value="1"/>
</dbReference>
<dbReference type="InterPro" id="IPR011646">
    <property type="entry name" value="KAP_P-loop"/>
</dbReference>
<gene>
    <name evidence="3" type="ORF">V4C55_31160</name>
</gene>
<feature type="transmembrane region" description="Helical" evidence="1">
    <location>
        <begin position="149"/>
        <end position="173"/>
    </location>
</feature>
<sequence>MQQDDVMPSILDREISSANEDAFGHRHFALALRSLIESDDHQPPFSIGLLGGWGTGKSSIKELYTNQLRDDATKTGGQTRAQRIHCITFNAWRFGGRDQDIKRALLRHVFLELGGTEENLQDRLFRQISETREQPKSFRDMTVDLLRAWALPLPALVIAFALLFLLLFVGDLIFRPGDLLRAVLFVCISFLYAYVLKHVKPSEVKASHPLTRVSLPSTTSEQFEDMLLSQLQRYKDGTSKSPDGRVGKTCERLVVFVDDLDRLSADEMVLGLDAVRTFMEIPKSRLPDGLGLVFVISCDEGKVADALAKGRRSGELPATVFNHFDARRYLDRIFQFRLEIPPPPRNDMRDYATRQLKSLTHISSDLENRGIAFPPLIDRMIHVGVSDPRNALQIVNAFAQSWWIAIRREREGVGSSRPGGLHEGAVTRHPISLGALSAMKVSFPDFYRDLQEDPLFLHAFTDVIVRGRALDGLPESSRKRLAERYLLPLSQQPETIELRPEHRPLRQFIASLGGVRWADPLQSLLLLSEDPTTRRLGANISAVYGAFVSGDTRGVLEGMGRHTDGSMLSQEQARNLYQLYEATVNETSARRSNAARVVADLIGRVPDPLAAVLLGELCRDLDNSLNLRSQLGPERIVALMSEAVPSDRKSVTSRLIEDLLTPGRPVALQLESMGTPNLNEAVDMVRTLVPCALSTRAAGGLEAHAEQLLQDWLIERNVQAGGNALIQLPYRDLESWLSEDSGNVAEALGVRYLGALAGELQKDENYTFDVKSALSRMKAISSKLMRTGEEARQELWRLLPTYVSLRDVHAVQVAWEVGVPALGNVNEQQASAFIGEFAQRLQQDDVSDDDNIIDQDVAFGPISNAVTESLHALDDTALASVTNLINHWSTGDETAGYACDMAGRLLPLGREVEEGILGNWAPRLLSALPVPCARYLASRFTDQGKAVQGNIVSALQQTISVDQIGDAMRLRFVAFVGAVPAVAWGTPPLLDYLNSLLTQLAARFNNPNGYLSAILPVVAPVLLNATPSVYGQQVQQLFSQAKGQAGHYPLLHKCMTGYWAAQSSERNPYSPASIYDDARAFVQTFPSPENVSILGSMKDMLQRGLVPEAGRPKLIDAISIVWKSAPSETVDFVADYPQFTAQQAYALLTSVDAANPTQFSALKRAWLHVSETMEEPGIAETMRMLLVNGPVNASQEQDIGLGLWLDVQKDQGRALLSRYLLASDIADEQRLRTWRHAIGRAKALGAAFFLEIVPQLVILPGIDLTGKALFDDGDAITAVLGSRDNQSQLARMLMNAFPEAKSNTVKGQICAYCMKLVGQAALKSFKPDVLAQEELQIIEGAFGASNDIARLRRLVTQS</sequence>
<feature type="domain" description="KAP NTPase" evidence="2">
    <location>
        <begin position="27"/>
        <end position="361"/>
    </location>
</feature>
<dbReference type="SUPFAM" id="SSF52540">
    <property type="entry name" value="P-loop containing nucleoside triphosphate hydrolases"/>
    <property type="match status" value="1"/>
</dbReference>
<name>A0ABU9QLN7_9BURK</name>
<dbReference type="InterPro" id="IPR027417">
    <property type="entry name" value="P-loop_NTPase"/>
</dbReference>
<dbReference type="PANTHER" id="PTHR22674">
    <property type="entry name" value="NTPASE, KAP FAMILY P-LOOP DOMAIN-CONTAINING 1"/>
    <property type="match status" value="1"/>
</dbReference>
<dbReference type="InterPro" id="IPR052754">
    <property type="entry name" value="NTPase_KAP_P-loop"/>
</dbReference>
<keyword evidence="4" id="KW-1185">Reference proteome</keyword>
<dbReference type="EMBL" id="JAZHGC010000033">
    <property type="protein sequence ID" value="MEM5290194.1"/>
    <property type="molecule type" value="Genomic_DNA"/>
</dbReference>
<organism evidence="3 4">
    <name type="scientific">Paraburkholderia sabiae</name>
    <dbReference type="NCBI Taxonomy" id="273251"/>
    <lineage>
        <taxon>Bacteria</taxon>
        <taxon>Pseudomonadati</taxon>
        <taxon>Pseudomonadota</taxon>
        <taxon>Betaproteobacteria</taxon>
        <taxon>Burkholderiales</taxon>
        <taxon>Burkholderiaceae</taxon>
        <taxon>Paraburkholderia</taxon>
    </lineage>
</organism>
<reference evidence="3 4" key="1">
    <citation type="submission" date="2024-01" db="EMBL/GenBank/DDBJ databases">
        <title>The diversity of rhizobia nodulating Mimosa spp. in eleven states of Brazil covering several biomes is determined by host plant, location, and edaphic factors.</title>
        <authorList>
            <person name="Rouws L."/>
            <person name="Barauna A."/>
            <person name="Beukes C."/>
            <person name="De Faria S.M."/>
            <person name="Gross E."/>
            <person name="Dos Reis Junior F.B."/>
            <person name="Simon M."/>
            <person name="Maluk M."/>
            <person name="Odee D.W."/>
            <person name="Kenicer G."/>
            <person name="Young J.P.W."/>
            <person name="Reis V.M."/>
            <person name="Zilli J."/>
            <person name="James E.K."/>
        </authorList>
    </citation>
    <scope>NUCLEOTIDE SEQUENCE [LARGE SCALE GENOMIC DNA]</scope>
    <source>
        <strain evidence="3 4">JPY77</strain>
    </source>
</reference>
<keyword evidence="1" id="KW-0812">Transmembrane</keyword>
<dbReference type="Proteomes" id="UP001494588">
    <property type="component" value="Unassembled WGS sequence"/>
</dbReference>
<feature type="transmembrane region" description="Helical" evidence="1">
    <location>
        <begin position="179"/>
        <end position="196"/>
    </location>
</feature>
<dbReference type="PANTHER" id="PTHR22674:SF6">
    <property type="entry name" value="NTPASE KAP FAMILY P-LOOP DOMAIN-CONTAINING PROTEIN 1"/>
    <property type="match status" value="1"/>
</dbReference>